<proteinExistence type="inferred from homology"/>
<evidence type="ECO:0000256" key="11">
    <source>
        <dbReference type="PIRNR" id="PIRNR001461"/>
    </source>
</evidence>
<dbReference type="EC" id="5.1.3.1" evidence="7 10"/>
<comment type="cofactor">
    <cofactor evidence="3">
        <name>Co(2+)</name>
        <dbReference type="ChEBI" id="CHEBI:48828"/>
    </cofactor>
</comment>
<evidence type="ECO:0000256" key="9">
    <source>
        <dbReference type="ARBA" id="ARBA00023235"/>
    </source>
</evidence>
<comment type="cofactor">
    <cofactor evidence="4">
        <name>Zn(2+)</name>
        <dbReference type="ChEBI" id="CHEBI:29105"/>
    </cofactor>
</comment>
<dbReference type="PANTHER" id="PTHR11749">
    <property type="entry name" value="RIBULOSE-5-PHOSPHATE-3-EPIMERASE"/>
    <property type="match status" value="1"/>
</dbReference>
<dbReference type="NCBIfam" id="NF004076">
    <property type="entry name" value="PRK05581.1-4"/>
    <property type="match status" value="1"/>
</dbReference>
<feature type="binding site" evidence="10">
    <location>
        <begin position="222"/>
        <end position="224"/>
    </location>
    <ligand>
        <name>substrate</name>
    </ligand>
</feature>
<evidence type="ECO:0000256" key="6">
    <source>
        <dbReference type="ARBA" id="ARBA00009541"/>
    </source>
</evidence>
<evidence type="ECO:0000256" key="7">
    <source>
        <dbReference type="ARBA" id="ARBA00013188"/>
    </source>
</evidence>
<comment type="pathway">
    <text evidence="10">Carbohydrate degradation.</text>
</comment>
<dbReference type="SUPFAM" id="SSF51366">
    <property type="entry name" value="Ribulose-phoshate binding barrel"/>
    <property type="match status" value="1"/>
</dbReference>
<feature type="binding site" evidence="10">
    <location>
        <begin position="189"/>
        <end position="192"/>
    </location>
    <ligand>
        <name>substrate</name>
    </ligand>
</feature>
<feature type="active site" description="Proton acceptor" evidence="10">
    <location>
        <position position="82"/>
    </location>
</feature>
<evidence type="ECO:0000313" key="12">
    <source>
        <dbReference type="EMBL" id="MEE8658478.1"/>
    </source>
</evidence>
<evidence type="ECO:0000256" key="2">
    <source>
        <dbReference type="ARBA" id="ARBA00001936"/>
    </source>
</evidence>
<evidence type="ECO:0000256" key="10">
    <source>
        <dbReference type="HAMAP-Rule" id="MF_02227"/>
    </source>
</evidence>
<gene>
    <name evidence="10" type="primary">rpe</name>
    <name evidence="12" type="ORF">DOFOFD_05585</name>
</gene>
<comment type="caution">
    <text evidence="10">Lacks conserved residue(s) required for the propagation of feature annotation.</text>
</comment>
<evidence type="ECO:0000256" key="3">
    <source>
        <dbReference type="ARBA" id="ARBA00001941"/>
    </source>
</evidence>
<comment type="cofactor">
    <cofactor evidence="2">
        <name>Mn(2+)</name>
        <dbReference type="ChEBI" id="CHEBI:29035"/>
    </cofactor>
</comment>
<keyword evidence="9 10" id="KW-0413">Isomerase</keyword>
<comment type="similarity">
    <text evidence="6 10 11">Belongs to the ribulose-phosphate 3-epimerase family.</text>
</comment>
<comment type="function">
    <text evidence="10">Catalyzes the reversible epimerization of D-ribulose 5-phosphate to D-xylulose 5-phosphate.</text>
</comment>
<feature type="binding site" evidence="10">
    <location>
        <position position="113"/>
    </location>
    <ligand>
        <name>substrate</name>
    </ligand>
</feature>
<protein>
    <recommendedName>
        <fullName evidence="7 10">Ribulose-phosphate 3-epimerase</fullName>
        <ecNumber evidence="7 10">5.1.3.1</ecNumber>
    </recommendedName>
</protein>
<comment type="catalytic activity">
    <reaction evidence="1 10 11">
        <text>D-ribulose 5-phosphate = D-xylulose 5-phosphate</text>
        <dbReference type="Rhea" id="RHEA:13677"/>
        <dbReference type="ChEBI" id="CHEBI:57737"/>
        <dbReference type="ChEBI" id="CHEBI:58121"/>
        <dbReference type="EC" id="5.1.3.1"/>
    </reaction>
</comment>
<feature type="binding site" evidence="10">
    <location>
        <position position="113"/>
    </location>
    <ligand>
        <name>a divalent metal cation</name>
        <dbReference type="ChEBI" id="CHEBI:60240"/>
    </ligand>
</feature>
<dbReference type="EMBL" id="JAWJZY010000002">
    <property type="protein sequence ID" value="MEE8658478.1"/>
    <property type="molecule type" value="Genomic_DNA"/>
</dbReference>
<feature type="binding site" evidence="10">
    <location>
        <position position="222"/>
    </location>
    <ligand>
        <name>a divalent metal cation</name>
        <dbReference type="ChEBI" id="CHEBI:60240"/>
    </ligand>
</feature>
<dbReference type="PROSITE" id="PS01085">
    <property type="entry name" value="RIBUL_P_3_EPIMER_1"/>
    <property type="match status" value="1"/>
</dbReference>
<dbReference type="InterPro" id="IPR013785">
    <property type="entry name" value="Aldolase_TIM"/>
</dbReference>
<name>A0ABU7U1V6_9PROT</name>
<feature type="active site" description="Proton donor" evidence="10">
    <location>
        <position position="222"/>
    </location>
</feature>
<dbReference type="InterPro" id="IPR000056">
    <property type="entry name" value="Ribul_P_3_epim-like"/>
</dbReference>
<keyword evidence="10 11" id="KW-0119">Carbohydrate metabolism</keyword>
<comment type="caution">
    <text evidence="12">The sequence shown here is derived from an EMBL/GenBank/DDBJ whole genome shotgun (WGS) entry which is preliminary data.</text>
</comment>
<organism evidence="12 13">
    <name type="scientific">Sorlinia euscelidii</name>
    <dbReference type="NCBI Taxonomy" id="3081148"/>
    <lineage>
        <taxon>Bacteria</taxon>
        <taxon>Pseudomonadati</taxon>
        <taxon>Pseudomonadota</taxon>
        <taxon>Alphaproteobacteria</taxon>
        <taxon>Acetobacterales</taxon>
        <taxon>Acetobacteraceae</taxon>
        <taxon>Sorlinia</taxon>
    </lineage>
</organism>
<dbReference type="InterPro" id="IPR026019">
    <property type="entry name" value="Ribul_P_3_epim"/>
</dbReference>
<reference evidence="12 13" key="1">
    <citation type="submission" date="2023-10" db="EMBL/GenBank/DDBJ databases">
        <title>Sorlinia euscelidii gen. nov., sp. nov., an acetic acid bacteria isolated from the gut of Euscelidius variegatus emitter.</title>
        <authorList>
            <person name="Michoud G."/>
            <person name="Marasco R."/>
            <person name="Seferji K."/>
            <person name="Gonella E."/>
            <person name="Garuglieri E."/>
            <person name="Alma A."/>
            <person name="Mapelli F."/>
            <person name="Borin S."/>
            <person name="Daffonchio D."/>
            <person name="Crotti E."/>
        </authorList>
    </citation>
    <scope>NUCLEOTIDE SEQUENCE [LARGE SCALE GENOMIC DNA]</scope>
    <source>
        <strain evidence="12 13">EV16P</strain>
    </source>
</reference>
<keyword evidence="13" id="KW-1185">Reference proteome</keyword>
<comment type="cofactor">
    <cofactor evidence="10">
        <name>a divalent metal cation</name>
        <dbReference type="ChEBI" id="CHEBI:60240"/>
    </cofactor>
    <text evidence="10">Binds 1 divalent metal cation per subunit.</text>
</comment>
<dbReference type="PIRSF" id="PIRSF001461">
    <property type="entry name" value="RPE"/>
    <property type="match status" value="1"/>
</dbReference>
<dbReference type="Gene3D" id="3.20.20.70">
    <property type="entry name" value="Aldolase class I"/>
    <property type="match status" value="1"/>
</dbReference>
<dbReference type="PROSITE" id="PS01086">
    <property type="entry name" value="RIBUL_P_3_EPIMER_2"/>
    <property type="match status" value="1"/>
</dbReference>
<comment type="cofactor">
    <cofactor evidence="5">
        <name>Fe(2+)</name>
        <dbReference type="ChEBI" id="CHEBI:29033"/>
    </cofactor>
</comment>
<keyword evidence="8 10" id="KW-0479">Metal-binding</keyword>
<evidence type="ECO:0000256" key="4">
    <source>
        <dbReference type="ARBA" id="ARBA00001947"/>
    </source>
</evidence>
<dbReference type="CDD" id="cd00429">
    <property type="entry name" value="RPE"/>
    <property type="match status" value="1"/>
</dbReference>
<dbReference type="NCBIfam" id="TIGR01163">
    <property type="entry name" value="rpe"/>
    <property type="match status" value="1"/>
</dbReference>
<feature type="binding site" evidence="10">
    <location>
        <position position="55"/>
    </location>
    <ligand>
        <name>substrate</name>
    </ligand>
</feature>
<sequence>MSGLFFHHLIRINRRLTRRYCARRPNMGSHGVLMGKYLGQVSWMPQRKIPLIAPSILSADFMRLGEEVTAIDRDGADWIHVDVMDGHFVPNMTFGPSMVAALRRQTDKPLDVHLMIAPADPYLESFAQAGANHIYVHCEGNPHVHRSLQTIRKSGAIPGIAICPGTPPEALTYLMEELDLILVMTVNPGFGGQKFIDAQIGKIEILRAMADATGRDIRIGVDGGIDPTTAPRVVKAGADMLVAGTAVYGQPDYRKAISDLRDAGMRGLQP</sequence>
<feature type="binding site" evidence="10">
    <location>
        <position position="82"/>
    </location>
    <ligand>
        <name>a divalent metal cation</name>
        <dbReference type="ChEBI" id="CHEBI:60240"/>
    </ligand>
</feature>
<dbReference type="InterPro" id="IPR011060">
    <property type="entry name" value="RibuloseP-bd_barrel"/>
</dbReference>
<evidence type="ECO:0000256" key="1">
    <source>
        <dbReference type="ARBA" id="ARBA00001782"/>
    </source>
</evidence>
<dbReference type="Pfam" id="PF00834">
    <property type="entry name" value="Ribul_P_3_epim"/>
    <property type="match status" value="1"/>
</dbReference>
<evidence type="ECO:0000313" key="13">
    <source>
        <dbReference type="Proteomes" id="UP001312908"/>
    </source>
</evidence>
<feature type="binding site" evidence="10">
    <location>
        <position position="80"/>
    </location>
    <ligand>
        <name>a divalent metal cation</name>
        <dbReference type="ChEBI" id="CHEBI:60240"/>
    </ligand>
</feature>
<evidence type="ECO:0000256" key="5">
    <source>
        <dbReference type="ARBA" id="ARBA00001954"/>
    </source>
</evidence>
<dbReference type="HAMAP" id="MF_02227">
    <property type="entry name" value="RPE"/>
    <property type="match status" value="1"/>
</dbReference>
<accession>A0ABU7U1V6</accession>
<dbReference type="Proteomes" id="UP001312908">
    <property type="component" value="Unassembled WGS sequence"/>
</dbReference>
<evidence type="ECO:0000256" key="8">
    <source>
        <dbReference type="ARBA" id="ARBA00022723"/>
    </source>
</evidence>